<keyword evidence="1" id="KW-0472">Membrane</keyword>
<feature type="transmembrane region" description="Helical" evidence="1">
    <location>
        <begin position="61"/>
        <end position="77"/>
    </location>
</feature>
<feature type="transmembrane region" description="Helical" evidence="1">
    <location>
        <begin position="22"/>
        <end position="40"/>
    </location>
</feature>
<keyword evidence="1" id="KW-1133">Transmembrane helix</keyword>
<dbReference type="AlphaFoldDB" id="A0A0G1CMW4"/>
<dbReference type="PANTHER" id="PTHR36832:SF1">
    <property type="entry name" value="SLR1174 PROTEIN"/>
    <property type="match status" value="1"/>
</dbReference>
<dbReference type="Pfam" id="PF06182">
    <property type="entry name" value="ABC2_membrane_6"/>
    <property type="match status" value="1"/>
</dbReference>
<dbReference type="PANTHER" id="PTHR36832">
    <property type="entry name" value="SLR1174 PROTEIN-RELATED"/>
    <property type="match status" value="1"/>
</dbReference>
<keyword evidence="1" id="KW-0812">Transmembrane</keyword>
<evidence type="ECO:0000313" key="3">
    <source>
        <dbReference type="Proteomes" id="UP000034050"/>
    </source>
</evidence>
<protein>
    <recommendedName>
        <fullName evidence="4">ABC transporter permease</fullName>
    </recommendedName>
</protein>
<name>A0A0G1CMW4_9BACT</name>
<evidence type="ECO:0000256" key="1">
    <source>
        <dbReference type="SAM" id="Phobius"/>
    </source>
</evidence>
<organism evidence="2 3">
    <name type="scientific">Candidatus Gottesmanbacteria bacterium GW2011_GWB1_43_11</name>
    <dbReference type="NCBI Taxonomy" id="1618446"/>
    <lineage>
        <taxon>Bacteria</taxon>
        <taxon>Candidatus Gottesmaniibacteriota</taxon>
    </lineage>
</organism>
<evidence type="ECO:0008006" key="4">
    <source>
        <dbReference type="Google" id="ProtNLM"/>
    </source>
</evidence>
<feature type="transmembrane region" description="Helical" evidence="1">
    <location>
        <begin position="146"/>
        <end position="172"/>
    </location>
</feature>
<accession>A0A0G1CMW4</accession>
<gene>
    <name evidence="2" type="ORF">UV61_C0006G0028</name>
</gene>
<dbReference type="STRING" id="1618446.UV61_C0006G0028"/>
<comment type="caution">
    <text evidence="2">The sequence shown here is derived from an EMBL/GenBank/DDBJ whole genome shotgun (WGS) entry which is preliminary data.</text>
</comment>
<feature type="transmembrane region" description="Helical" evidence="1">
    <location>
        <begin position="178"/>
        <end position="199"/>
    </location>
</feature>
<reference evidence="2 3" key="1">
    <citation type="journal article" date="2015" name="Nature">
        <title>rRNA introns, odd ribosomes, and small enigmatic genomes across a large radiation of phyla.</title>
        <authorList>
            <person name="Brown C.T."/>
            <person name="Hug L.A."/>
            <person name="Thomas B.C."/>
            <person name="Sharon I."/>
            <person name="Castelle C.J."/>
            <person name="Singh A."/>
            <person name="Wilkins M.J."/>
            <person name="Williams K.H."/>
            <person name="Banfield J.F."/>
        </authorList>
    </citation>
    <scope>NUCLEOTIDE SEQUENCE [LARGE SCALE GENOMIC DNA]</scope>
</reference>
<dbReference type="EMBL" id="LCFD01000006">
    <property type="protein sequence ID" value="KKS86827.1"/>
    <property type="molecule type" value="Genomic_DNA"/>
</dbReference>
<evidence type="ECO:0000313" key="2">
    <source>
        <dbReference type="EMBL" id="KKS86827.1"/>
    </source>
</evidence>
<dbReference type="InterPro" id="IPR010390">
    <property type="entry name" value="ABC-2_transporter-like"/>
</dbReference>
<proteinExistence type="predicted"/>
<feature type="transmembrane region" description="Helical" evidence="1">
    <location>
        <begin position="114"/>
        <end position="134"/>
    </location>
</feature>
<dbReference type="Proteomes" id="UP000034050">
    <property type="component" value="Unassembled WGS sequence"/>
</dbReference>
<feature type="transmembrane region" description="Helical" evidence="1">
    <location>
        <begin position="232"/>
        <end position="250"/>
    </location>
</feature>
<sequence length="266" mass="30943">MKKIVTIFSLNLHDALDSRGRSFVWFLLAVINPLTLLIFWQGAFAEQSISLSGWNSSSITSYYLLLMLTSTLLHVHIEEEVAEYDIKEGKLSTYLLKPFSYLGFKFLTEFPYRLLQTSFAVLIFIAISIFYPRLLGIDLTFQNITWLIPVFMLAYGISFLFKMIIGLITFWMTDYHGLQELVFVTLLVLAGFVMPIEFYPQFISKFAYMTPFPYMIYYPVLVLQGKLLPFELAKLLLNQLLWVSLLYLIYRSLWVKGIKKYTAIGI</sequence>